<organism evidence="1 2">
    <name type="scientific">Phytophthora cactorum</name>
    <dbReference type="NCBI Taxonomy" id="29920"/>
    <lineage>
        <taxon>Eukaryota</taxon>
        <taxon>Sar</taxon>
        <taxon>Stramenopiles</taxon>
        <taxon>Oomycota</taxon>
        <taxon>Peronosporomycetes</taxon>
        <taxon>Peronosporales</taxon>
        <taxon>Peronosporaceae</taxon>
        <taxon>Phytophthora</taxon>
    </lineage>
</organism>
<dbReference type="SUPFAM" id="SSF50630">
    <property type="entry name" value="Acid proteases"/>
    <property type="match status" value="1"/>
</dbReference>
<accession>A0A329SY21</accession>
<protein>
    <submittedName>
        <fullName evidence="1">Uncharacterized protein</fullName>
    </submittedName>
</protein>
<evidence type="ECO:0000313" key="1">
    <source>
        <dbReference type="EMBL" id="RAW40798.1"/>
    </source>
</evidence>
<dbReference type="Proteomes" id="UP000251314">
    <property type="component" value="Unassembled WGS sequence"/>
</dbReference>
<dbReference type="InterPro" id="IPR021109">
    <property type="entry name" value="Peptidase_aspartic_dom_sf"/>
</dbReference>
<comment type="caution">
    <text evidence="1">The sequence shown here is derived from an EMBL/GenBank/DDBJ whole genome shotgun (WGS) entry which is preliminary data.</text>
</comment>
<name>A0A329SY21_9STRA</name>
<sequence>MALVHGAVNNHRTQMILNSDASTTILSLDFARKLKLKLKTHAKLKFKGLGGVTTYIRAQADVKLTLGVRVVYVLTMWAENIGDGVNCLLRTTFMEAAGVRCVRERN</sequence>
<reference evidence="1 2" key="1">
    <citation type="submission" date="2018-01" db="EMBL/GenBank/DDBJ databases">
        <title>Draft genome of the strawberry crown rot pathogen Phytophthora cactorum.</title>
        <authorList>
            <person name="Armitage A.D."/>
            <person name="Lysoe E."/>
            <person name="Nellist C.F."/>
            <person name="Harrison R.J."/>
            <person name="Brurberg M.B."/>
        </authorList>
    </citation>
    <scope>NUCLEOTIDE SEQUENCE [LARGE SCALE GENOMIC DNA]</scope>
    <source>
        <strain evidence="1 2">10300</strain>
    </source>
</reference>
<gene>
    <name evidence="1" type="ORF">PC110_g2984</name>
</gene>
<dbReference type="Gene3D" id="2.40.70.10">
    <property type="entry name" value="Acid Proteases"/>
    <property type="match status" value="1"/>
</dbReference>
<dbReference type="VEuPathDB" id="FungiDB:PC110_g2984"/>
<proteinExistence type="predicted"/>
<dbReference type="OrthoDB" id="128412at2759"/>
<dbReference type="EMBL" id="MJFZ01000041">
    <property type="protein sequence ID" value="RAW40798.1"/>
    <property type="molecule type" value="Genomic_DNA"/>
</dbReference>
<dbReference type="Pfam" id="PF13650">
    <property type="entry name" value="Asp_protease_2"/>
    <property type="match status" value="1"/>
</dbReference>
<dbReference type="STRING" id="29920.A0A329SY21"/>
<evidence type="ECO:0000313" key="2">
    <source>
        <dbReference type="Proteomes" id="UP000251314"/>
    </source>
</evidence>
<keyword evidence="2" id="KW-1185">Reference proteome</keyword>
<dbReference type="AlphaFoldDB" id="A0A329SY21"/>